<dbReference type="PROSITE" id="PS50011">
    <property type="entry name" value="PROTEIN_KINASE_DOM"/>
    <property type="match status" value="1"/>
</dbReference>
<dbReference type="GO" id="GO:0005524">
    <property type="term" value="F:ATP binding"/>
    <property type="evidence" value="ECO:0007669"/>
    <property type="project" value="InterPro"/>
</dbReference>
<dbReference type="EMBL" id="BKCJ010007215">
    <property type="protein sequence ID" value="GEU76118.1"/>
    <property type="molecule type" value="Genomic_DNA"/>
</dbReference>
<dbReference type="SMART" id="SM00220">
    <property type="entry name" value="S_TKc"/>
    <property type="match status" value="1"/>
</dbReference>
<proteinExistence type="predicted"/>
<dbReference type="InterPro" id="IPR008271">
    <property type="entry name" value="Ser/Thr_kinase_AS"/>
</dbReference>
<dbReference type="PROSITE" id="PS00108">
    <property type="entry name" value="PROTEIN_KINASE_ST"/>
    <property type="match status" value="1"/>
</dbReference>
<dbReference type="Gene3D" id="1.10.510.10">
    <property type="entry name" value="Transferase(Phosphotransferase) domain 1"/>
    <property type="match status" value="1"/>
</dbReference>
<dbReference type="InterPro" id="IPR045272">
    <property type="entry name" value="ANXUR1/2-like"/>
</dbReference>
<accession>A0A6L2MQ88</accession>
<dbReference type="PANTHER" id="PTHR27003">
    <property type="entry name" value="OS07G0166700 PROTEIN"/>
    <property type="match status" value="1"/>
</dbReference>
<dbReference type="SUPFAM" id="SSF56112">
    <property type="entry name" value="Protein kinase-like (PK-like)"/>
    <property type="match status" value="1"/>
</dbReference>
<feature type="domain" description="Protein kinase" evidence="1">
    <location>
        <begin position="1"/>
        <end position="181"/>
    </location>
</feature>
<dbReference type="InterPro" id="IPR025886">
    <property type="entry name" value="PP2-like"/>
</dbReference>
<dbReference type="GO" id="GO:0005886">
    <property type="term" value="C:plasma membrane"/>
    <property type="evidence" value="ECO:0007669"/>
    <property type="project" value="TreeGrafter"/>
</dbReference>
<reference evidence="2" key="1">
    <citation type="journal article" date="2019" name="Sci. Rep.">
        <title>Draft genome of Tanacetum cinerariifolium, the natural source of mosquito coil.</title>
        <authorList>
            <person name="Yamashiro T."/>
            <person name="Shiraishi A."/>
            <person name="Satake H."/>
            <person name="Nakayama K."/>
        </authorList>
    </citation>
    <scope>NUCLEOTIDE SEQUENCE</scope>
</reference>
<dbReference type="GO" id="GO:0009506">
    <property type="term" value="C:plasmodesma"/>
    <property type="evidence" value="ECO:0007669"/>
    <property type="project" value="TreeGrafter"/>
</dbReference>
<name>A0A6L2MQ88_TANCI</name>
<sequence length="599" mass="69676">MTWIKRLQICIDVACGLAYLHAGAQKNEMVIHRDIKCANILLTGDWRAKISDIGLSSIKTKELNQSDRDNVAGTKGYIDPEYVNDASFNEKSDIYSFGVVLFEILYGKLVAPDSNEYNKEDVDNTLKKIDDKNELDNIVFSKIKGKIASKSSVRLSETAYNMIKKSRPAAVDVLERLKKAMKDQEECEIWQPKLPKDYKEIIQIRPAHEGPKWNIWHTVMLFSLANDKGERNEMISARKFSYMNPKLHKWPTIQESRFKKVAKMLDMSDLNIQVQIKTRFLSPGVTYRVHLVFKFCDWNPVASKPMYVNLTYKMEGENLHAYFATSRDDKWLIIELCQFSNHMEDNDFAILLEGFSRYYCGNDAIYVEGIEFRAMDKVKNDNTKEVQNVLQSDPMNNVQKLLIDCYDIIKRSSQSVRKTSKKKLYPLLLNWILIDNGEKLFSVSQGNRKKCHMLPAKAVLYDSSNVKLFALRDSVHTRFAFQTNLLLSRYIRTFFDVPMNLKLLSYGFRVPEMRKDGWMEVNVWEFSTDTELKDVPMNLKLLSYGFRVPEMRKDGWMEVNVWEFSTDTELKDVPMNLKLLSYGETMRGLILNGIEFRPM</sequence>
<dbReference type="InterPro" id="IPR011009">
    <property type="entry name" value="Kinase-like_dom_sf"/>
</dbReference>
<dbReference type="PANTHER" id="PTHR27003:SF471">
    <property type="entry name" value="VASCULAR ENDOTHELIAL GROWTH FACTOR RECEPTOR 2 (VEGFR2)-RELATED"/>
    <property type="match status" value="1"/>
</dbReference>
<evidence type="ECO:0000313" key="2">
    <source>
        <dbReference type="EMBL" id="GEU76118.1"/>
    </source>
</evidence>
<protein>
    <recommendedName>
        <fullName evidence="1">Protein kinase domain-containing protein</fullName>
    </recommendedName>
</protein>
<comment type="caution">
    <text evidence="2">The sequence shown here is derived from an EMBL/GenBank/DDBJ whole genome shotgun (WGS) entry which is preliminary data.</text>
</comment>
<dbReference type="Pfam" id="PF00069">
    <property type="entry name" value="Pkinase"/>
    <property type="match status" value="1"/>
</dbReference>
<organism evidence="2">
    <name type="scientific">Tanacetum cinerariifolium</name>
    <name type="common">Dalmatian daisy</name>
    <name type="synonym">Chrysanthemum cinerariifolium</name>
    <dbReference type="NCBI Taxonomy" id="118510"/>
    <lineage>
        <taxon>Eukaryota</taxon>
        <taxon>Viridiplantae</taxon>
        <taxon>Streptophyta</taxon>
        <taxon>Embryophyta</taxon>
        <taxon>Tracheophyta</taxon>
        <taxon>Spermatophyta</taxon>
        <taxon>Magnoliopsida</taxon>
        <taxon>eudicotyledons</taxon>
        <taxon>Gunneridae</taxon>
        <taxon>Pentapetalae</taxon>
        <taxon>asterids</taxon>
        <taxon>campanulids</taxon>
        <taxon>Asterales</taxon>
        <taxon>Asteraceae</taxon>
        <taxon>Asteroideae</taxon>
        <taxon>Anthemideae</taxon>
        <taxon>Anthemidinae</taxon>
        <taxon>Tanacetum</taxon>
    </lineage>
</organism>
<dbReference type="AlphaFoldDB" id="A0A6L2MQ88"/>
<gene>
    <name evidence="2" type="ORF">Tci_048096</name>
</gene>
<dbReference type="InterPro" id="IPR000719">
    <property type="entry name" value="Prot_kinase_dom"/>
</dbReference>
<evidence type="ECO:0000259" key="1">
    <source>
        <dbReference type="PROSITE" id="PS50011"/>
    </source>
</evidence>
<dbReference type="GO" id="GO:0004714">
    <property type="term" value="F:transmembrane receptor protein tyrosine kinase activity"/>
    <property type="evidence" value="ECO:0007669"/>
    <property type="project" value="InterPro"/>
</dbReference>
<dbReference type="Pfam" id="PF14299">
    <property type="entry name" value="PP2"/>
    <property type="match status" value="2"/>
</dbReference>